<keyword evidence="1" id="KW-0496">Mitochondrion</keyword>
<evidence type="ECO:0000259" key="3">
    <source>
        <dbReference type="PROSITE" id="PS50969"/>
    </source>
</evidence>
<dbReference type="Gene3D" id="3.40.50.1000">
    <property type="entry name" value="HAD superfamily/HAD-like"/>
    <property type="match status" value="1"/>
</dbReference>
<organism evidence="4 5">
    <name type="scientific">Prunus avium</name>
    <name type="common">Cherry</name>
    <name type="synonym">Cerasus avium</name>
    <dbReference type="NCBI Taxonomy" id="42229"/>
    <lineage>
        <taxon>Eukaryota</taxon>
        <taxon>Viridiplantae</taxon>
        <taxon>Streptophyta</taxon>
        <taxon>Embryophyta</taxon>
        <taxon>Tracheophyta</taxon>
        <taxon>Spermatophyta</taxon>
        <taxon>Magnoliopsida</taxon>
        <taxon>eudicotyledons</taxon>
        <taxon>Gunneridae</taxon>
        <taxon>Pentapetalae</taxon>
        <taxon>rosids</taxon>
        <taxon>fabids</taxon>
        <taxon>Rosales</taxon>
        <taxon>Rosaceae</taxon>
        <taxon>Amygdaloideae</taxon>
        <taxon>Amygdaleae</taxon>
        <taxon>Prunus</taxon>
    </lineage>
</organism>
<dbReference type="Proteomes" id="UP000515124">
    <property type="component" value="Unplaced"/>
</dbReference>
<feature type="domain" description="FCP1 homology" evidence="3">
    <location>
        <begin position="34"/>
        <end position="221"/>
    </location>
</feature>
<evidence type="ECO:0000313" key="4">
    <source>
        <dbReference type="Proteomes" id="UP000515124"/>
    </source>
</evidence>
<dbReference type="Pfam" id="PF03031">
    <property type="entry name" value="NIF"/>
    <property type="match status" value="1"/>
</dbReference>
<feature type="region of interest" description="Disordered" evidence="2">
    <location>
        <begin position="1"/>
        <end position="21"/>
    </location>
</feature>
<comment type="function">
    <text evidence="1">Essential component of the TIM23 complex, a complex that mediates the translocation of transit peptide-containing proteins across the mitochondrial inner membrane.</text>
</comment>
<dbReference type="RefSeq" id="XP_021810195.1">
    <property type="nucleotide sequence ID" value="XM_021954503.1"/>
</dbReference>
<evidence type="ECO:0000313" key="5">
    <source>
        <dbReference type="RefSeq" id="XP_021810195.1"/>
    </source>
</evidence>
<keyword evidence="4" id="KW-1185">Reference proteome</keyword>
<comment type="subcellular location">
    <subcellularLocation>
        <location evidence="1">Mitochondrion inner membrane</location>
        <topology evidence="1">Single-pass membrane protein</topology>
    </subcellularLocation>
</comment>
<accession>A0A6P5RZI3</accession>
<dbReference type="GO" id="GO:0005744">
    <property type="term" value="C:TIM23 mitochondrial import inner membrane translocase complex"/>
    <property type="evidence" value="ECO:0007669"/>
    <property type="project" value="UniProtKB-UniRule"/>
</dbReference>
<dbReference type="InterPro" id="IPR036412">
    <property type="entry name" value="HAD-like_sf"/>
</dbReference>
<dbReference type="AlphaFoldDB" id="A0A6P5RZI3"/>
<keyword evidence="1" id="KW-0811">Translocation</keyword>
<protein>
    <recommendedName>
        <fullName evidence="1">Mitochondrial import inner membrane translocase subunit TIM50</fullName>
    </recommendedName>
</protein>
<dbReference type="KEGG" id="pavi:110753574"/>
<dbReference type="GeneID" id="110753574"/>
<dbReference type="InterPro" id="IPR004274">
    <property type="entry name" value="FCP1_dom"/>
</dbReference>
<dbReference type="InterPro" id="IPR023214">
    <property type="entry name" value="HAD_sf"/>
</dbReference>
<comment type="similarity">
    <text evidence="1">Belongs to the TIM50 family.</text>
</comment>
<sequence length="261" mass="29772">MPKMSEKLKGKVECSGNNSSEAEECSLPLEKLNLGPRKKLIVLSLGGLLCHRVHRYERAKIPSFRYVDASYGSFRVYKRPHCEDFMKFCLERFDVGIWSSAKEWYLDNALDCVMKGLRSKLVFAWDQVKCTDSGFKTLEKRDKPLFLKELKKVWESKCSKTRSSSTGKYSSSNTLLMDNQPYKALLNPPHTAICPAEYKVDQVDDMALGPKGELRLYLDGLADADDVPSYVKEHPFGQPAVTTAHSDWGYYSKIISRFQKD</sequence>
<dbReference type="Gramene" id="Pav_sc0000363.1_g050.1.mk:mrna">
    <property type="protein sequence ID" value="Pav_sc0000363.1_g050.1.mk:mrna"/>
    <property type="gene ID" value="Pav_sc0000363.1_g050.1.mk"/>
</dbReference>
<evidence type="ECO:0000256" key="2">
    <source>
        <dbReference type="SAM" id="MobiDB-lite"/>
    </source>
</evidence>
<evidence type="ECO:0000256" key="1">
    <source>
        <dbReference type="RuleBase" id="RU365079"/>
    </source>
</evidence>
<dbReference type="PROSITE" id="PS50969">
    <property type="entry name" value="FCP1"/>
    <property type="match status" value="1"/>
</dbReference>
<gene>
    <name evidence="5" type="primary">LOC110753574</name>
</gene>
<dbReference type="GO" id="GO:0015031">
    <property type="term" value="P:protein transport"/>
    <property type="evidence" value="ECO:0007669"/>
    <property type="project" value="UniProtKB-KW"/>
</dbReference>
<keyword evidence="1" id="KW-0813">Transport</keyword>
<proteinExistence type="inferred from homology"/>
<keyword evidence="1" id="KW-0653">Protein transport</keyword>
<feature type="compositionally biased region" description="Basic and acidic residues" evidence="2">
    <location>
        <begin position="1"/>
        <end position="12"/>
    </location>
</feature>
<dbReference type="SUPFAM" id="SSF56784">
    <property type="entry name" value="HAD-like"/>
    <property type="match status" value="1"/>
</dbReference>
<dbReference type="InterPro" id="IPR050365">
    <property type="entry name" value="TIM50"/>
</dbReference>
<name>A0A6P5RZI3_PRUAV</name>
<reference evidence="5" key="1">
    <citation type="submission" date="2025-08" db="UniProtKB">
        <authorList>
            <consortium name="RefSeq"/>
        </authorList>
    </citation>
    <scope>IDENTIFICATION</scope>
</reference>
<dbReference type="PANTHER" id="PTHR12210">
    <property type="entry name" value="DULLARD PROTEIN PHOSPHATASE"/>
    <property type="match status" value="1"/>
</dbReference>
<comment type="subunit">
    <text evidence="1">Component of the TIM23 complex.</text>
</comment>
<dbReference type="SMART" id="SM00577">
    <property type="entry name" value="CPDc"/>
    <property type="match status" value="1"/>
</dbReference>
<keyword evidence="1" id="KW-0809">Transit peptide</keyword>